<dbReference type="eggNOG" id="COG3418">
    <property type="taxonomic scope" value="Bacteria"/>
</dbReference>
<keyword evidence="5" id="KW-1185">Reference proteome</keyword>
<feature type="region of interest" description="Disordered" evidence="3">
    <location>
        <begin position="141"/>
        <end position="169"/>
    </location>
</feature>
<evidence type="ECO:0000256" key="3">
    <source>
        <dbReference type="SAM" id="MobiDB-lite"/>
    </source>
</evidence>
<reference evidence="4" key="1">
    <citation type="submission" date="2010-12" db="EMBL/GenBank/DDBJ databases">
        <title>Complete sequence of Bacillus cellulosilyticus DSM 2522.</title>
        <authorList>
            <consortium name="US DOE Joint Genome Institute"/>
            <person name="Lucas S."/>
            <person name="Copeland A."/>
            <person name="Lapidus A."/>
            <person name="Cheng J.-F."/>
            <person name="Bruce D."/>
            <person name="Goodwin L."/>
            <person name="Pitluck S."/>
            <person name="Chertkov O."/>
            <person name="Detter J.C."/>
            <person name="Han C."/>
            <person name="Tapia R."/>
            <person name="Land M."/>
            <person name="Hauser L."/>
            <person name="Jeffries C."/>
            <person name="Kyrpides N."/>
            <person name="Ivanova N."/>
            <person name="Mikhailova N."/>
            <person name="Brumm P."/>
            <person name="Mead D."/>
            <person name="Woyke T."/>
        </authorList>
    </citation>
    <scope>NUCLEOTIDE SEQUENCE [LARGE SCALE GENOMIC DNA]</scope>
    <source>
        <strain evidence="4">DSM 2522</strain>
    </source>
</reference>
<name>E6TS98_EVAC2</name>
<keyword evidence="1" id="KW-1005">Bacterial flagellum biogenesis</keyword>
<evidence type="ECO:0000313" key="4">
    <source>
        <dbReference type="EMBL" id="ADU31867.1"/>
    </source>
</evidence>
<dbReference type="Gene3D" id="1.20.58.300">
    <property type="entry name" value="FlgN-like"/>
    <property type="match status" value="1"/>
</dbReference>
<dbReference type="InterPro" id="IPR036679">
    <property type="entry name" value="FlgN-like_sf"/>
</dbReference>
<dbReference type="KEGG" id="bco:Bcell_3626"/>
<evidence type="ECO:0000313" key="5">
    <source>
        <dbReference type="Proteomes" id="UP000001401"/>
    </source>
</evidence>
<evidence type="ECO:0000256" key="2">
    <source>
        <dbReference type="SAM" id="Coils"/>
    </source>
</evidence>
<proteinExistence type="predicted"/>
<dbReference type="HOGENOM" id="CLU_132586_2_0_9"/>
<dbReference type="SUPFAM" id="SSF140566">
    <property type="entry name" value="FlgN-like"/>
    <property type="match status" value="1"/>
</dbReference>
<feature type="coiled-coil region" evidence="2">
    <location>
        <begin position="93"/>
        <end position="123"/>
    </location>
</feature>
<dbReference type="InterPro" id="IPR007809">
    <property type="entry name" value="FlgN-like"/>
</dbReference>
<sequence>MDQVQSIIRIFQGLVLIHEKLNEQALAKQTVVTKGEIPALEKLMKEETVLVKQLQKLEITRRNVVEQWLQEKGLVKENVTMHELIDLFPAEHKKELHELEEKLVAEIEKLKQQNELNQQLIEESLRFVNMSLGAMYPQKEFGNYRRPDQRSEHDDDFEAGGPSIFDSKA</sequence>
<dbReference type="EMBL" id="CP002394">
    <property type="protein sequence ID" value="ADU31867.1"/>
    <property type="molecule type" value="Genomic_DNA"/>
</dbReference>
<evidence type="ECO:0000256" key="1">
    <source>
        <dbReference type="ARBA" id="ARBA00022795"/>
    </source>
</evidence>
<dbReference type="OrthoDB" id="2381500at2"/>
<dbReference type="Proteomes" id="UP000001401">
    <property type="component" value="Chromosome"/>
</dbReference>
<accession>E6TS98</accession>
<gene>
    <name evidence="4" type="ordered locus">Bcell_3626</name>
</gene>
<keyword evidence="2" id="KW-0175">Coiled coil</keyword>
<protein>
    <submittedName>
        <fullName evidence="4">FlgN family protein</fullName>
    </submittedName>
</protein>
<dbReference type="Pfam" id="PF05130">
    <property type="entry name" value="FlgN"/>
    <property type="match status" value="1"/>
</dbReference>
<dbReference type="AlphaFoldDB" id="E6TS98"/>
<dbReference type="GO" id="GO:0044780">
    <property type="term" value="P:bacterial-type flagellum assembly"/>
    <property type="evidence" value="ECO:0007669"/>
    <property type="project" value="InterPro"/>
</dbReference>
<dbReference type="RefSeq" id="WP_013490198.1">
    <property type="nucleotide sequence ID" value="NC_014829.1"/>
</dbReference>
<dbReference type="STRING" id="649639.Bcell_3626"/>
<organism evidence="4 5">
    <name type="scientific">Evansella cellulosilytica (strain ATCC 21833 / DSM 2522 / FERM P-1141 / JCM 9156 / N-4)</name>
    <name type="common">Bacillus cellulosilyticus</name>
    <dbReference type="NCBI Taxonomy" id="649639"/>
    <lineage>
        <taxon>Bacteria</taxon>
        <taxon>Bacillati</taxon>
        <taxon>Bacillota</taxon>
        <taxon>Bacilli</taxon>
        <taxon>Bacillales</taxon>
        <taxon>Bacillaceae</taxon>
        <taxon>Evansella</taxon>
    </lineage>
</organism>
<feature type="compositionally biased region" description="Basic and acidic residues" evidence="3">
    <location>
        <begin position="142"/>
        <end position="153"/>
    </location>
</feature>